<dbReference type="Pfam" id="PF04545">
    <property type="entry name" value="Sigma70_r4"/>
    <property type="match status" value="1"/>
</dbReference>
<sequence length="191" mass="22525">MKDSDIHPWLIPAIQGEEEAFREVYKLTVDHVYRTSYYLMKNKNEVGDLVSEVYVELIRSLPGYDFNKPFRSWLNGLVIRQVKGWNRKLWRRLRLLGRNRLIPEVEPSKRPDEMAIEAEQKHDILRLVNALSAKLREVIVLRYYQDCSFEEISETLQIPLGTAKSRHHEALRKLRLASELVFEEGGLYDVD</sequence>
<keyword evidence="3" id="KW-0731">Sigma factor</keyword>
<comment type="caution">
    <text evidence="8">The sequence shown here is derived from an EMBL/GenBank/DDBJ whole genome shotgun (WGS) entry which is preliminary data.</text>
</comment>
<dbReference type="EMBL" id="JAGGLB010000009">
    <property type="protein sequence ID" value="MBP1991494.1"/>
    <property type="molecule type" value="Genomic_DNA"/>
</dbReference>
<comment type="similarity">
    <text evidence="1">Belongs to the sigma-70 factor family. ECF subfamily.</text>
</comment>
<dbReference type="PANTHER" id="PTHR43133:SF60">
    <property type="entry name" value="RNA POLYMERASE SIGMA FACTOR SIGV"/>
    <property type="match status" value="1"/>
</dbReference>
<dbReference type="InterPro" id="IPR013325">
    <property type="entry name" value="RNA_pol_sigma_r2"/>
</dbReference>
<dbReference type="InterPro" id="IPR036388">
    <property type="entry name" value="WH-like_DNA-bd_sf"/>
</dbReference>
<dbReference type="SUPFAM" id="SSF88946">
    <property type="entry name" value="Sigma2 domain of RNA polymerase sigma factors"/>
    <property type="match status" value="1"/>
</dbReference>
<dbReference type="RefSeq" id="WP_209972249.1">
    <property type="nucleotide sequence ID" value="NZ_JAGGLB010000009.1"/>
</dbReference>
<feature type="domain" description="RNA polymerase sigma-70 region 4" evidence="7">
    <location>
        <begin position="129"/>
        <end position="175"/>
    </location>
</feature>
<evidence type="ECO:0000256" key="3">
    <source>
        <dbReference type="ARBA" id="ARBA00023082"/>
    </source>
</evidence>
<evidence type="ECO:0000259" key="6">
    <source>
        <dbReference type="Pfam" id="PF04542"/>
    </source>
</evidence>
<dbReference type="CDD" id="cd06171">
    <property type="entry name" value="Sigma70_r4"/>
    <property type="match status" value="1"/>
</dbReference>
<evidence type="ECO:0000259" key="7">
    <source>
        <dbReference type="Pfam" id="PF04545"/>
    </source>
</evidence>
<evidence type="ECO:0000313" key="8">
    <source>
        <dbReference type="EMBL" id="MBP1991494.1"/>
    </source>
</evidence>
<protein>
    <submittedName>
        <fullName evidence="8">RNA polymerase sigma-70 factor (ECF subfamily)</fullName>
    </submittedName>
</protein>
<reference evidence="8 9" key="1">
    <citation type="submission" date="2021-03" db="EMBL/GenBank/DDBJ databases">
        <title>Genomic Encyclopedia of Type Strains, Phase IV (KMG-IV): sequencing the most valuable type-strain genomes for metagenomic binning, comparative biology and taxonomic classification.</title>
        <authorList>
            <person name="Goeker M."/>
        </authorList>
    </citation>
    <scope>NUCLEOTIDE SEQUENCE [LARGE SCALE GENOMIC DNA]</scope>
    <source>
        <strain evidence="8 9">DSM 26048</strain>
    </source>
</reference>
<dbReference type="InterPro" id="IPR013324">
    <property type="entry name" value="RNA_pol_sigma_r3/r4-like"/>
</dbReference>
<keyword evidence="9" id="KW-1185">Reference proteome</keyword>
<evidence type="ECO:0000256" key="1">
    <source>
        <dbReference type="ARBA" id="ARBA00010641"/>
    </source>
</evidence>
<dbReference type="Pfam" id="PF04542">
    <property type="entry name" value="Sigma70_r2"/>
    <property type="match status" value="1"/>
</dbReference>
<evidence type="ECO:0000256" key="5">
    <source>
        <dbReference type="ARBA" id="ARBA00023163"/>
    </source>
</evidence>
<accession>A0ABS4IV85</accession>
<dbReference type="InterPro" id="IPR039425">
    <property type="entry name" value="RNA_pol_sigma-70-like"/>
</dbReference>
<evidence type="ECO:0000313" key="9">
    <source>
        <dbReference type="Proteomes" id="UP001519287"/>
    </source>
</evidence>
<feature type="domain" description="RNA polymerase sigma-70 region 2" evidence="6">
    <location>
        <begin position="28"/>
        <end position="91"/>
    </location>
</feature>
<dbReference type="InterPro" id="IPR007627">
    <property type="entry name" value="RNA_pol_sigma70_r2"/>
</dbReference>
<dbReference type="Gene3D" id="1.10.1740.10">
    <property type="match status" value="1"/>
</dbReference>
<dbReference type="InterPro" id="IPR014284">
    <property type="entry name" value="RNA_pol_sigma-70_dom"/>
</dbReference>
<keyword evidence="2" id="KW-0805">Transcription regulation</keyword>
<organism evidence="8 9">
    <name type="scientific">Paenibacillus eucommiae</name>
    <dbReference type="NCBI Taxonomy" id="1355755"/>
    <lineage>
        <taxon>Bacteria</taxon>
        <taxon>Bacillati</taxon>
        <taxon>Bacillota</taxon>
        <taxon>Bacilli</taxon>
        <taxon>Bacillales</taxon>
        <taxon>Paenibacillaceae</taxon>
        <taxon>Paenibacillus</taxon>
    </lineage>
</organism>
<evidence type="ECO:0000256" key="2">
    <source>
        <dbReference type="ARBA" id="ARBA00023015"/>
    </source>
</evidence>
<evidence type="ECO:0000256" key="4">
    <source>
        <dbReference type="ARBA" id="ARBA00023125"/>
    </source>
</evidence>
<dbReference type="NCBIfam" id="TIGR02937">
    <property type="entry name" value="sigma70-ECF"/>
    <property type="match status" value="1"/>
</dbReference>
<dbReference type="SUPFAM" id="SSF88659">
    <property type="entry name" value="Sigma3 and sigma4 domains of RNA polymerase sigma factors"/>
    <property type="match status" value="1"/>
</dbReference>
<dbReference type="Gene3D" id="1.10.10.10">
    <property type="entry name" value="Winged helix-like DNA-binding domain superfamily/Winged helix DNA-binding domain"/>
    <property type="match status" value="1"/>
</dbReference>
<proteinExistence type="inferred from homology"/>
<dbReference type="PANTHER" id="PTHR43133">
    <property type="entry name" value="RNA POLYMERASE ECF-TYPE SIGMA FACTO"/>
    <property type="match status" value="1"/>
</dbReference>
<gene>
    <name evidence="8" type="ORF">J2Z66_003101</name>
</gene>
<name>A0ABS4IV85_9BACL</name>
<dbReference type="InterPro" id="IPR007630">
    <property type="entry name" value="RNA_pol_sigma70_r4"/>
</dbReference>
<keyword evidence="4" id="KW-0238">DNA-binding</keyword>
<keyword evidence="5" id="KW-0804">Transcription</keyword>
<dbReference type="Proteomes" id="UP001519287">
    <property type="component" value="Unassembled WGS sequence"/>
</dbReference>